<accession>A0ABV1GCK7</accession>
<protein>
    <recommendedName>
        <fullName evidence="4">Niacin transporter NiaX</fullName>
    </recommendedName>
</protein>
<keyword evidence="1" id="KW-0472">Membrane</keyword>
<reference evidence="2 3" key="1">
    <citation type="submission" date="2024-03" db="EMBL/GenBank/DDBJ databases">
        <title>Human intestinal bacterial collection.</title>
        <authorList>
            <person name="Pauvert C."/>
            <person name="Hitch T.C.A."/>
            <person name="Clavel T."/>
        </authorList>
    </citation>
    <scope>NUCLEOTIDE SEQUENCE [LARGE SCALE GENOMIC DNA]</scope>
    <source>
        <strain evidence="2 3">CLA-JM-H11</strain>
    </source>
</reference>
<keyword evidence="1" id="KW-0812">Transmembrane</keyword>
<keyword evidence="3" id="KW-1185">Reference proteome</keyword>
<dbReference type="Gene3D" id="1.10.1760.20">
    <property type="match status" value="1"/>
</dbReference>
<evidence type="ECO:0008006" key="4">
    <source>
        <dbReference type="Google" id="ProtNLM"/>
    </source>
</evidence>
<proteinExistence type="predicted"/>
<feature type="transmembrane region" description="Helical" evidence="1">
    <location>
        <begin position="108"/>
        <end position="133"/>
    </location>
</feature>
<evidence type="ECO:0000256" key="1">
    <source>
        <dbReference type="SAM" id="Phobius"/>
    </source>
</evidence>
<comment type="caution">
    <text evidence="2">The sequence shown here is derived from an EMBL/GenBank/DDBJ whole genome shotgun (WGS) entry which is preliminary data.</text>
</comment>
<feature type="transmembrane region" description="Helical" evidence="1">
    <location>
        <begin position="38"/>
        <end position="60"/>
    </location>
</feature>
<feature type="transmembrane region" description="Helical" evidence="1">
    <location>
        <begin position="145"/>
        <end position="168"/>
    </location>
</feature>
<dbReference type="EMBL" id="JBBMFA010000052">
    <property type="protein sequence ID" value="MEQ2519392.1"/>
    <property type="molecule type" value="Genomic_DNA"/>
</dbReference>
<sequence length="192" mass="20391">MHSNERIQKMCIAALLCALGILVPMISPVRIQLGPMSFTLASHVALFLAMFISPTVAAAVELGTTLGFLLAGFAPVVVLRAASQIVFVLLGAYWVAKQPQVMRSPVRMGAYGLILGIVHGALEAVVVTLFWFGGATMDGSFVSTVLGLVGVGTVVHSMVDYGIALLIWQPVSRVVRVPVSYRAVRETVSSHS</sequence>
<gene>
    <name evidence="2" type="ORF">WMO24_02905</name>
</gene>
<organism evidence="2 3">
    <name type="scientific">Ruthenibacterium intestinale</name>
    <dbReference type="NCBI Taxonomy" id="3133163"/>
    <lineage>
        <taxon>Bacteria</taxon>
        <taxon>Bacillati</taxon>
        <taxon>Bacillota</taxon>
        <taxon>Clostridia</taxon>
        <taxon>Eubacteriales</taxon>
        <taxon>Oscillospiraceae</taxon>
        <taxon>Ruthenibacterium</taxon>
    </lineage>
</organism>
<name>A0ABV1GCK7_9FIRM</name>
<dbReference type="Proteomes" id="UP001477672">
    <property type="component" value="Unassembled WGS sequence"/>
</dbReference>
<dbReference type="RefSeq" id="WP_349214832.1">
    <property type="nucleotide sequence ID" value="NZ_JBBMFA010000052.1"/>
</dbReference>
<keyword evidence="1" id="KW-1133">Transmembrane helix</keyword>
<feature type="transmembrane region" description="Helical" evidence="1">
    <location>
        <begin position="66"/>
        <end position="96"/>
    </location>
</feature>
<evidence type="ECO:0000313" key="2">
    <source>
        <dbReference type="EMBL" id="MEQ2519392.1"/>
    </source>
</evidence>
<evidence type="ECO:0000313" key="3">
    <source>
        <dbReference type="Proteomes" id="UP001477672"/>
    </source>
</evidence>
<feature type="transmembrane region" description="Helical" evidence="1">
    <location>
        <begin position="6"/>
        <end position="26"/>
    </location>
</feature>